<dbReference type="GO" id="GO:0016791">
    <property type="term" value="F:phosphatase activity"/>
    <property type="evidence" value="ECO:0007669"/>
    <property type="project" value="TreeGrafter"/>
</dbReference>
<dbReference type="SMART" id="SM00855">
    <property type="entry name" value="PGAM"/>
    <property type="match status" value="1"/>
</dbReference>
<evidence type="ECO:0000313" key="4">
    <source>
        <dbReference type="Proteomes" id="UP000533476"/>
    </source>
</evidence>
<dbReference type="Gene3D" id="3.40.50.1240">
    <property type="entry name" value="Phosphoglycerate mutase-like"/>
    <property type="match status" value="1"/>
</dbReference>
<dbReference type="AlphaFoldDB" id="A0A7Y0L3P7"/>
<dbReference type="RefSeq" id="WP_169099289.1">
    <property type="nucleotide sequence ID" value="NZ_JABBVZ010000029.1"/>
</dbReference>
<reference evidence="3 4" key="1">
    <citation type="submission" date="2020-04" db="EMBL/GenBank/DDBJ databases">
        <authorList>
            <person name="Zhang R."/>
            <person name="Schippers A."/>
        </authorList>
    </citation>
    <scope>NUCLEOTIDE SEQUENCE [LARGE SCALE GENOMIC DNA]</scope>
    <source>
        <strain evidence="3 4">DSM 109850</strain>
    </source>
</reference>
<feature type="binding site" evidence="2">
    <location>
        <position position="57"/>
    </location>
    <ligand>
        <name>substrate</name>
    </ligand>
</feature>
<dbReference type="EMBL" id="JABBVZ010000029">
    <property type="protein sequence ID" value="NMP22718.1"/>
    <property type="molecule type" value="Genomic_DNA"/>
</dbReference>
<feature type="binding site" evidence="2">
    <location>
        <begin position="8"/>
        <end position="15"/>
    </location>
    <ligand>
        <name>substrate</name>
    </ligand>
</feature>
<accession>A0A7Y0L3P7</accession>
<evidence type="ECO:0000256" key="1">
    <source>
        <dbReference type="PIRSR" id="PIRSR613078-1"/>
    </source>
</evidence>
<organism evidence="3 4">
    <name type="scientific">Sulfobacillus harzensis</name>
    <dbReference type="NCBI Taxonomy" id="2729629"/>
    <lineage>
        <taxon>Bacteria</taxon>
        <taxon>Bacillati</taxon>
        <taxon>Bacillota</taxon>
        <taxon>Clostridia</taxon>
        <taxon>Eubacteriales</taxon>
        <taxon>Clostridiales Family XVII. Incertae Sedis</taxon>
        <taxon>Sulfobacillus</taxon>
    </lineage>
</organism>
<keyword evidence="4" id="KW-1185">Reference proteome</keyword>
<dbReference type="Proteomes" id="UP000533476">
    <property type="component" value="Unassembled WGS sequence"/>
</dbReference>
<feature type="active site" description="Proton donor/acceptor" evidence="1">
    <location>
        <position position="80"/>
    </location>
</feature>
<dbReference type="InterPro" id="IPR013078">
    <property type="entry name" value="His_Pase_superF_clade-1"/>
</dbReference>
<evidence type="ECO:0000313" key="3">
    <source>
        <dbReference type="EMBL" id="NMP22718.1"/>
    </source>
</evidence>
<dbReference type="CDD" id="cd07067">
    <property type="entry name" value="HP_PGM_like"/>
    <property type="match status" value="1"/>
</dbReference>
<proteinExistence type="predicted"/>
<dbReference type="PANTHER" id="PTHR48100:SF1">
    <property type="entry name" value="HISTIDINE PHOSPHATASE FAMILY PROTEIN-RELATED"/>
    <property type="match status" value="1"/>
</dbReference>
<dbReference type="SUPFAM" id="SSF53254">
    <property type="entry name" value="Phosphoglycerate mutase-like"/>
    <property type="match status" value="1"/>
</dbReference>
<comment type="caution">
    <text evidence="3">The sequence shown here is derived from an EMBL/GenBank/DDBJ whole genome shotgun (WGS) entry which is preliminary data.</text>
</comment>
<dbReference type="PANTHER" id="PTHR48100">
    <property type="entry name" value="BROAD-SPECIFICITY PHOSPHATASE YOR283W-RELATED"/>
    <property type="match status" value="1"/>
</dbReference>
<dbReference type="Pfam" id="PF00300">
    <property type="entry name" value="His_Phos_1"/>
    <property type="match status" value="1"/>
</dbReference>
<evidence type="ECO:0000256" key="2">
    <source>
        <dbReference type="PIRSR" id="PIRSR613078-2"/>
    </source>
</evidence>
<sequence>MLEVIFVRHGESEANRQNMIISYQGDPALTPEGLEQARRAAAAWGPAAAIYASPLKRTQQTAQAFCQPGQAVRVDPRLHEIALGRWDGLTIEDIEADDYDRYHQWKVNPELGAPDGGEPLSHVAERIHAFLDDVRKEHPDGRVVATTHSDCLKALLLSVLHAPWESAQWFHLTNTAGLAVQWKNGAWQLMAYPLMPV</sequence>
<dbReference type="InterPro" id="IPR050275">
    <property type="entry name" value="PGM_Phosphatase"/>
</dbReference>
<name>A0A7Y0L3P7_9FIRM</name>
<protein>
    <submittedName>
        <fullName evidence="3">Histidine phosphatase family protein</fullName>
    </submittedName>
</protein>
<dbReference type="GO" id="GO:0005737">
    <property type="term" value="C:cytoplasm"/>
    <property type="evidence" value="ECO:0007669"/>
    <property type="project" value="TreeGrafter"/>
</dbReference>
<dbReference type="InterPro" id="IPR029033">
    <property type="entry name" value="His_PPase_superfam"/>
</dbReference>
<gene>
    <name evidence="3" type="ORF">HIJ39_10190</name>
</gene>
<feature type="active site" description="Tele-phosphohistidine intermediate" evidence="1">
    <location>
        <position position="9"/>
    </location>
</feature>